<reference evidence="2" key="1">
    <citation type="submission" date="2019-12" db="EMBL/GenBank/DDBJ databases">
        <title>Genome sequencing and annotation of Brassica cretica.</title>
        <authorList>
            <person name="Studholme D.J."/>
            <person name="Sarris P.F."/>
        </authorList>
    </citation>
    <scope>NUCLEOTIDE SEQUENCE</scope>
    <source>
        <strain evidence="2">PFS-001/15</strain>
        <tissue evidence="2">Leaf</tissue>
    </source>
</reference>
<dbReference type="Proteomes" id="UP000712281">
    <property type="component" value="Unassembled WGS sequence"/>
</dbReference>
<sequence>MLAAAYQGVYLIIESVSVSYVSSVRQSKRMQAGSHTPPTRTTTSRYSTPDGSESIDYDALEISLKAGRHLDTLAQMAVRPRADVAEVLQVSGPCSGAA</sequence>
<name>A0A8S9FU94_BRACR</name>
<dbReference type="AlphaFoldDB" id="A0A8S9FU94"/>
<feature type="compositionally biased region" description="Low complexity" evidence="1">
    <location>
        <begin position="36"/>
        <end position="49"/>
    </location>
</feature>
<proteinExistence type="predicted"/>
<comment type="caution">
    <text evidence="2">The sequence shown here is derived from an EMBL/GenBank/DDBJ whole genome shotgun (WGS) entry which is preliminary data.</text>
</comment>
<evidence type="ECO:0000256" key="1">
    <source>
        <dbReference type="SAM" id="MobiDB-lite"/>
    </source>
</evidence>
<gene>
    <name evidence="2" type="ORF">F2Q68_00020835</name>
</gene>
<protein>
    <submittedName>
        <fullName evidence="2">Uncharacterized protein</fullName>
    </submittedName>
</protein>
<evidence type="ECO:0000313" key="2">
    <source>
        <dbReference type="EMBL" id="KAF2536674.1"/>
    </source>
</evidence>
<dbReference type="EMBL" id="QGKW02002228">
    <property type="protein sequence ID" value="KAF2536674.1"/>
    <property type="molecule type" value="Genomic_DNA"/>
</dbReference>
<feature type="region of interest" description="Disordered" evidence="1">
    <location>
        <begin position="26"/>
        <end position="52"/>
    </location>
</feature>
<evidence type="ECO:0000313" key="3">
    <source>
        <dbReference type="Proteomes" id="UP000712281"/>
    </source>
</evidence>
<accession>A0A8S9FU94</accession>
<organism evidence="2 3">
    <name type="scientific">Brassica cretica</name>
    <name type="common">Mustard</name>
    <dbReference type="NCBI Taxonomy" id="69181"/>
    <lineage>
        <taxon>Eukaryota</taxon>
        <taxon>Viridiplantae</taxon>
        <taxon>Streptophyta</taxon>
        <taxon>Embryophyta</taxon>
        <taxon>Tracheophyta</taxon>
        <taxon>Spermatophyta</taxon>
        <taxon>Magnoliopsida</taxon>
        <taxon>eudicotyledons</taxon>
        <taxon>Gunneridae</taxon>
        <taxon>Pentapetalae</taxon>
        <taxon>rosids</taxon>
        <taxon>malvids</taxon>
        <taxon>Brassicales</taxon>
        <taxon>Brassicaceae</taxon>
        <taxon>Brassiceae</taxon>
        <taxon>Brassica</taxon>
    </lineage>
</organism>